<keyword evidence="6" id="KW-0333">Golgi apparatus</keyword>
<evidence type="ECO:0000256" key="4">
    <source>
        <dbReference type="ARBA" id="ARBA00022448"/>
    </source>
</evidence>
<keyword evidence="7" id="KW-0472">Membrane</keyword>
<dbReference type="GO" id="GO:0017119">
    <property type="term" value="C:Golgi transport complex"/>
    <property type="evidence" value="ECO:0007669"/>
    <property type="project" value="InterPro"/>
</dbReference>
<dbReference type="OrthoDB" id="249612at2759"/>
<evidence type="ECO:0000256" key="5">
    <source>
        <dbReference type="ARBA" id="ARBA00022927"/>
    </source>
</evidence>
<feature type="compositionally biased region" description="Basic and acidic residues" evidence="9">
    <location>
        <begin position="932"/>
        <end position="942"/>
    </location>
</feature>
<sequence>MALPATLAHTTWTEARWHDDDRAAAGDHKSLHYTKTPARRVNSLNMAETGAKGGANDNHLKVDTRTPPDLTPDVELDEVVDPLSSLPALASALDSAYDDVPGFINSLLSDYVPPALPSPAPQQPPNLPPIEKQLNELMTRLSLLNQDTSSALEQSISDISRTVPRLTYDLQFMRESAVSLQSSLRRVQDKAARQQLGNDSEEARTQRHLDKLTHLDKLKTRMEAARDILAEAESWSTLESEITTFIAEREWTKAGERLAEASKSLVVFQSTEGEYESKRSLLVSLQNELETALSAALRDAIAQVDTATTAQFHEIFRMMEREHEFRNYYFAARRAPILEAWTNVVLLDAGSEGAGEGAEEGTEPVKFSSFLPKFYETIIQTLNPERTQIPLVFQTDSAANILSSFFETTLDALSPSFHNRLSAVADHYGPEALPEVIRAFTATEELGVQIQGLMDKLAFNTQGGHVSGASLSQSPSTATNTPVSPSMRSRRSTNPNRMSMSHRFSRSVSFLEAAPASPTAWETTIYEPFLDLQSSYPALEKRYLRHLLKHDPALTRPANRDNPARTLNERAAVVFGFAEDAIGRCVAFTHGYGTRGLIDALNDLVRAFLENNGDILDSAKRVSNGTGDGKDDLGLEGLDYSTEDWGAFQVALHVLEACRGIRDKLSQFETKLYQALTDVAPRLIISAADPASFTLKDTTLGALTLLQQSTLNSVELHSLIGSLPGKEPPAVELTKARDAVSNFTRSAQVFLQSIILSPLRSQLDTYPSLSVWEKPDKEKKRGDLHVPTFSLSPTDTMARVAEGLLNLLRVFEEYAADESLAFSIETLPFVDVDSLRELLAKPSDVLDPQAEKEEPTLGAEAVLSTWVSSLALSLLSSLTKTTLHKIPALSNSGSAQLASDLAYLSNAVRALDVEWEDLEKWREAAEATPEEWREKVGNDRKGPWGTVGRLRGFTKQ</sequence>
<dbReference type="RefSeq" id="XP_014180095.1">
    <property type="nucleotide sequence ID" value="XM_014324620.1"/>
</dbReference>
<dbReference type="GO" id="GO:0007030">
    <property type="term" value="P:Golgi organization"/>
    <property type="evidence" value="ECO:0007669"/>
    <property type="project" value="TreeGrafter"/>
</dbReference>
<gene>
    <name evidence="10" type="ORF">A1Q1_01581</name>
</gene>
<keyword evidence="4" id="KW-0813">Transport</keyword>
<feature type="region of interest" description="Disordered" evidence="9">
    <location>
        <begin position="464"/>
        <end position="499"/>
    </location>
</feature>
<dbReference type="EMBL" id="ALBS01000173">
    <property type="protein sequence ID" value="EJT49379.1"/>
    <property type="molecule type" value="Genomic_DNA"/>
</dbReference>
<evidence type="ECO:0000256" key="7">
    <source>
        <dbReference type="ARBA" id="ARBA00023136"/>
    </source>
</evidence>
<evidence type="ECO:0000256" key="3">
    <source>
        <dbReference type="ARBA" id="ARBA00020984"/>
    </source>
</evidence>
<evidence type="ECO:0000256" key="2">
    <source>
        <dbReference type="ARBA" id="ARBA00005831"/>
    </source>
</evidence>
<name>J6EXJ4_TRIAS</name>
<evidence type="ECO:0000256" key="8">
    <source>
        <dbReference type="ARBA" id="ARBA00031345"/>
    </source>
</evidence>
<dbReference type="PANTHER" id="PTHR21443:SF0">
    <property type="entry name" value="CONSERVED OLIGOMERIC GOLGI COMPLEX SUBUNIT 7"/>
    <property type="match status" value="1"/>
</dbReference>
<evidence type="ECO:0000256" key="6">
    <source>
        <dbReference type="ARBA" id="ARBA00023034"/>
    </source>
</evidence>
<evidence type="ECO:0000256" key="1">
    <source>
        <dbReference type="ARBA" id="ARBA00004395"/>
    </source>
</evidence>
<dbReference type="KEGG" id="tasa:A1Q1_01581"/>
<dbReference type="AlphaFoldDB" id="J6EXJ4"/>
<dbReference type="HOGENOM" id="CLU_006044_0_0_1"/>
<dbReference type="GO" id="GO:0000139">
    <property type="term" value="C:Golgi membrane"/>
    <property type="evidence" value="ECO:0007669"/>
    <property type="project" value="UniProtKB-SubCell"/>
</dbReference>
<dbReference type="GO" id="GO:0006886">
    <property type="term" value="P:intracellular protein transport"/>
    <property type="evidence" value="ECO:0007669"/>
    <property type="project" value="InterPro"/>
</dbReference>
<feature type="region of interest" description="Disordered" evidence="9">
    <location>
        <begin position="932"/>
        <end position="956"/>
    </location>
</feature>
<dbReference type="GO" id="GO:0006890">
    <property type="term" value="P:retrograde vesicle-mediated transport, Golgi to endoplasmic reticulum"/>
    <property type="evidence" value="ECO:0007669"/>
    <property type="project" value="TreeGrafter"/>
</dbReference>
<dbReference type="Proteomes" id="UP000002748">
    <property type="component" value="Unassembled WGS sequence"/>
</dbReference>
<dbReference type="PANTHER" id="PTHR21443">
    <property type="entry name" value="CONSERVED OLIGOMERIC GOLGI COMPLEX COMPONENT 7"/>
    <property type="match status" value="1"/>
</dbReference>
<comment type="similarity">
    <text evidence="2">Belongs to the COG7 family.</text>
</comment>
<keyword evidence="5" id="KW-0653">Protein transport</keyword>
<dbReference type="GeneID" id="25985095"/>
<evidence type="ECO:0000313" key="10">
    <source>
        <dbReference type="EMBL" id="EJT49379.1"/>
    </source>
</evidence>
<reference evidence="10 11" key="1">
    <citation type="journal article" date="2012" name="Eukaryot. Cell">
        <title>Draft genome sequence of CBS 2479, the standard type strain of Trichosporon asahii.</title>
        <authorList>
            <person name="Yang R.Y."/>
            <person name="Li H.T."/>
            <person name="Zhu H."/>
            <person name="Zhou G.P."/>
            <person name="Wang M."/>
            <person name="Wang L."/>
        </authorList>
    </citation>
    <scope>NUCLEOTIDE SEQUENCE [LARGE SCALE GENOMIC DNA]</scope>
    <source>
        <strain evidence="11">ATCC 90039 / CBS 2479 / JCM 2466 / KCTC 7840 / NCYC 2677 / UAMH 7654</strain>
    </source>
</reference>
<organism evidence="10 11">
    <name type="scientific">Trichosporon asahii var. asahii (strain ATCC 90039 / CBS 2479 / JCM 2466 / KCTC 7840 / NBRC 103889/ NCYC 2677 / UAMH 7654)</name>
    <name type="common">Yeast</name>
    <dbReference type="NCBI Taxonomy" id="1186058"/>
    <lineage>
        <taxon>Eukaryota</taxon>
        <taxon>Fungi</taxon>
        <taxon>Dikarya</taxon>
        <taxon>Basidiomycota</taxon>
        <taxon>Agaricomycotina</taxon>
        <taxon>Tremellomycetes</taxon>
        <taxon>Trichosporonales</taxon>
        <taxon>Trichosporonaceae</taxon>
        <taxon>Trichosporon</taxon>
    </lineage>
</organism>
<proteinExistence type="inferred from homology"/>
<accession>J6EXJ4</accession>
<dbReference type="Pfam" id="PF10191">
    <property type="entry name" value="COG7"/>
    <property type="match status" value="2"/>
</dbReference>
<feature type="region of interest" description="Disordered" evidence="9">
    <location>
        <begin position="48"/>
        <end position="71"/>
    </location>
</feature>
<comment type="subcellular location">
    <subcellularLocation>
        <location evidence="1">Golgi apparatus membrane</location>
        <topology evidence="1">Peripheral membrane protein</topology>
    </subcellularLocation>
</comment>
<evidence type="ECO:0000313" key="11">
    <source>
        <dbReference type="Proteomes" id="UP000002748"/>
    </source>
</evidence>
<comment type="caution">
    <text evidence="10">The sequence shown here is derived from an EMBL/GenBank/DDBJ whole genome shotgun (WGS) entry which is preliminary data.</text>
</comment>
<protein>
    <recommendedName>
        <fullName evidence="3">Conserved oligomeric Golgi complex subunit 7</fullName>
    </recommendedName>
    <alternativeName>
        <fullName evidence="8">Component of oligomeric Golgi complex 7</fullName>
    </alternativeName>
</protein>
<evidence type="ECO:0000256" key="9">
    <source>
        <dbReference type="SAM" id="MobiDB-lite"/>
    </source>
</evidence>
<dbReference type="InterPro" id="IPR019335">
    <property type="entry name" value="COG7"/>
</dbReference>
<dbReference type="VEuPathDB" id="FungiDB:A1Q1_01581"/>